<proteinExistence type="predicted"/>
<feature type="region of interest" description="Disordered" evidence="1">
    <location>
        <begin position="1"/>
        <end position="92"/>
    </location>
</feature>
<feature type="compositionally biased region" description="Basic and acidic residues" evidence="1">
    <location>
        <begin position="14"/>
        <end position="28"/>
    </location>
</feature>
<evidence type="ECO:0000313" key="3">
    <source>
        <dbReference type="Proteomes" id="UP000434276"/>
    </source>
</evidence>
<protein>
    <submittedName>
        <fullName evidence="2">Uncharacterized protein</fullName>
    </submittedName>
</protein>
<evidence type="ECO:0000313" key="2">
    <source>
        <dbReference type="EMBL" id="CAA0360338.1"/>
    </source>
</evidence>
<dbReference type="EMBL" id="CACSHJ010000088">
    <property type="protein sequence ID" value="CAA0360338.1"/>
    <property type="molecule type" value="Genomic_DNA"/>
</dbReference>
<sequence length="92" mass="10667">MSSKTSPDLNPVLEAEKSHKNEEEKSEKDEEEKSEEEESKEEEKEEEEKKEEKKKGMTTKESPPMIVLDPWAEEKMSQESFLPNSNPISPLE</sequence>
<accession>A0A5S9WY43</accession>
<dbReference type="AlphaFoldDB" id="A0A5S9WY43"/>
<reference evidence="2 3" key="1">
    <citation type="submission" date="2019-12" db="EMBL/GenBank/DDBJ databases">
        <authorList>
            <person name="Jiao W.-B."/>
            <person name="Schneeberger K."/>
        </authorList>
    </citation>
    <scope>NUCLEOTIDE SEQUENCE [LARGE SCALE GENOMIC DNA]</scope>
    <source>
        <strain evidence="3">cv. C24</strain>
    </source>
</reference>
<dbReference type="Proteomes" id="UP000434276">
    <property type="component" value="Unassembled WGS sequence"/>
</dbReference>
<gene>
    <name evidence="2" type="ORF">C24_LOCUS7598</name>
</gene>
<name>A0A5S9WY43_ARATH</name>
<feature type="compositionally biased region" description="Acidic residues" evidence="1">
    <location>
        <begin position="29"/>
        <end position="49"/>
    </location>
</feature>
<evidence type="ECO:0000256" key="1">
    <source>
        <dbReference type="SAM" id="MobiDB-lite"/>
    </source>
</evidence>
<feature type="compositionally biased region" description="Polar residues" evidence="1">
    <location>
        <begin position="78"/>
        <end position="92"/>
    </location>
</feature>
<organism evidence="2 3">
    <name type="scientific">Arabidopsis thaliana</name>
    <name type="common">Mouse-ear cress</name>
    <dbReference type="NCBI Taxonomy" id="3702"/>
    <lineage>
        <taxon>Eukaryota</taxon>
        <taxon>Viridiplantae</taxon>
        <taxon>Streptophyta</taxon>
        <taxon>Embryophyta</taxon>
        <taxon>Tracheophyta</taxon>
        <taxon>Spermatophyta</taxon>
        <taxon>Magnoliopsida</taxon>
        <taxon>eudicotyledons</taxon>
        <taxon>Gunneridae</taxon>
        <taxon>Pentapetalae</taxon>
        <taxon>rosids</taxon>
        <taxon>malvids</taxon>
        <taxon>Brassicales</taxon>
        <taxon>Brassicaceae</taxon>
        <taxon>Camelineae</taxon>
        <taxon>Arabidopsis</taxon>
    </lineage>
</organism>